<feature type="coiled-coil region" evidence="1">
    <location>
        <begin position="3"/>
        <end position="63"/>
    </location>
</feature>
<accession>A0A5C8F7A6</accession>
<comment type="caution">
    <text evidence="2">The sequence shown here is derived from an EMBL/GenBank/DDBJ whole genome shotgun (WGS) entry which is preliminary data.</text>
</comment>
<evidence type="ECO:0000313" key="2">
    <source>
        <dbReference type="EMBL" id="TXJ45856.1"/>
    </source>
</evidence>
<name>A0A5C8F7A6_9SPIR</name>
<evidence type="ECO:0000313" key="3">
    <source>
        <dbReference type="Proteomes" id="UP000324574"/>
    </source>
</evidence>
<gene>
    <name evidence="2" type="ORF">EPJ70_05620</name>
</gene>
<keyword evidence="1" id="KW-0175">Coiled coil</keyword>
<proteinExistence type="predicted"/>
<protein>
    <submittedName>
        <fullName evidence="2">Uncharacterized protein</fullName>
    </submittedName>
</protein>
<dbReference type="EMBL" id="SAYG01000006">
    <property type="protein sequence ID" value="TXJ45856.1"/>
    <property type="molecule type" value="Genomic_DNA"/>
</dbReference>
<dbReference type="AlphaFoldDB" id="A0A5C8F7A6"/>
<dbReference type="RefSeq" id="WP_147526447.1">
    <property type="nucleotide sequence ID" value="NZ_SAYG01000006.1"/>
</dbReference>
<sequence length="64" mass="7269">MSRESTMKQINRLEVQIAQKKEAIAKIKSKPSGGNNSSDRNSINLLEKQIMNLKTQITRLKSQL</sequence>
<dbReference type="Proteomes" id="UP000324574">
    <property type="component" value="Unassembled WGS sequence"/>
</dbReference>
<reference evidence="2 3" key="1">
    <citation type="journal article" date="1992" name="Lakartidningen">
        <title>[Penicillin V and not amoxicillin is the first choice preparation in acute otitis].</title>
        <authorList>
            <person name="Kamme C."/>
            <person name="Lundgren K."/>
            <person name="Prellner K."/>
        </authorList>
    </citation>
    <scope>NUCLEOTIDE SEQUENCE [LARGE SCALE GENOMIC DNA]</scope>
    <source>
        <strain evidence="2 3">PC3714II</strain>
    </source>
</reference>
<evidence type="ECO:0000256" key="1">
    <source>
        <dbReference type="SAM" id="Coils"/>
    </source>
</evidence>
<organism evidence="2 3">
    <name type="scientific">Brachyspira aalborgi</name>
    <dbReference type="NCBI Taxonomy" id="29522"/>
    <lineage>
        <taxon>Bacteria</taxon>
        <taxon>Pseudomonadati</taxon>
        <taxon>Spirochaetota</taxon>
        <taxon>Spirochaetia</taxon>
        <taxon>Brachyspirales</taxon>
        <taxon>Brachyspiraceae</taxon>
        <taxon>Brachyspira</taxon>
    </lineage>
</organism>